<organism evidence="5 6">
    <name type="scientific">Virgibacillus tibetensis</name>
    <dbReference type="NCBI Taxonomy" id="3042313"/>
    <lineage>
        <taxon>Bacteria</taxon>
        <taxon>Bacillati</taxon>
        <taxon>Bacillota</taxon>
        <taxon>Bacilli</taxon>
        <taxon>Bacillales</taxon>
        <taxon>Bacillaceae</taxon>
        <taxon>Virgibacillus</taxon>
    </lineage>
</organism>
<dbReference type="RefSeq" id="WP_327606692.1">
    <property type="nucleotide sequence ID" value="NZ_JARZFX010000002.1"/>
</dbReference>
<dbReference type="InterPro" id="IPR000843">
    <property type="entry name" value="HTH_LacI"/>
</dbReference>
<sequence length="333" mass="37144">MTKYTIKDIARETGYSISTVSRVLNNKSEGMTNETRQKILQTVAKLNYQPNQFARGLITKKSNVLGLMVPNILNPYFAQICRGAEDEAARQGYSLIICNSDDNPEKEKRYIRLLKERQVDGMLLASMNRLSAENEFYLTDSQIPFVLVDRGNDQNIAPGVSIDNLQGGYLAGNHLLELGHRNIACMTGPSGISNSEKRLQGFLMAMKEKGVQIPFHHIIDGNYDMDSAYSEAKRFLQTSDVTAIFTHNDLMACGVYEAANELGIAIPDQLSVIGFDDIPFCNVLSPKLTTIRQDTYKMGQESVNLLVKQIEKEPTESLFCEPTLVIRSSTANI</sequence>
<dbReference type="InterPro" id="IPR028082">
    <property type="entry name" value="Peripla_BP_I"/>
</dbReference>
<dbReference type="PANTHER" id="PTHR30146">
    <property type="entry name" value="LACI-RELATED TRANSCRIPTIONAL REPRESSOR"/>
    <property type="match status" value="1"/>
</dbReference>
<dbReference type="Proteomes" id="UP001335737">
    <property type="component" value="Unassembled WGS sequence"/>
</dbReference>
<dbReference type="Gene3D" id="1.10.260.40">
    <property type="entry name" value="lambda repressor-like DNA-binding domains"/>
    <property type="match status" value="1"/>
</dbReference>
<keyword evidence="2 5" id="KW-0238">DNA-binding</keyword>
<dbReference type="SUPFAM" id="SSF47413">
    <property type="entry name" value="lambda repressor-like DNA-binding domains"/>
    <property type="match status" value="1"/>
</dbReference>
<evidence type="ECO:0000259" key="4">
    <source>
        <dbReference type="PROSITE" id="PS50932"/>
    </source>
</evidence>
<dbReference type="Gene3D" id="3.40.50.2300">
    <property type="match status" value="2"/>
</dbReference>
<proteinExistence type="predicted"/>
<evidence type="ECO:0000313" key="5">
    <source>
        <dbReference type="EMBL" id="MEC5423128.1"/>
    </source>
</evidence>
<dbReference type="CDD" id="cd06267">
    <property type="entry name" value="PBP1_LacI_sugar_binding-like"/>
    <property type="match status" value="1"/>
</dbReference>
<reference evidence="5 6" key="1">
    <citation type="journal article" date="2024" name="Int. J. Syst. Evol. Microbiol.">
        <title>Virgibacillus tibetensis sp. nov., isolated from salt lake on the Tibetan Plateau of China.</title>
        <authorList>
            <person name="Phurbu D."/>
            <person name="Liu Z.-X."/>
            <person name="Wang R."/>
            <person name="Zheng Y.-Y."/>
            <person name="Liu H.-C."/>
            <person name="Zhou Y.-G."/>
            <person name="Yu Y.-J."/>
            <person name="Li A.-H."/>
        </authorList>
    </citation>
    <scope>NUCLEOTIDE SEQUENCE [LARGE SCALE GENOMIC DNA]</scope>
    <source>
        <strain evidence="5 6">C22-A2</strain>
    </source>
</reference>
<dbReference type="Pfam" id="PF00356">
    <property type="entry name" value="LacI"/>
    <property type="match status" value="1"/>
</dbReference>
<keyword evidence="6" id="KW-1185">Reference proteome</keyword>
<name>A0ABU6KDC6_9BACI</name>
<keyword evidence="3" id="KW-0804">Transcription</keyword>
<evidence type="ECO:0000256" key="1">
    <source>
        <dbReference type="ARBA" id="ARBA00023015"/>
    </source>
</evidence>
<evidence type="ECO:0000256" key="3">
    <source>
        <dbReference type="ARBA" id="ARBA00023163"/>
    </source>
</evidence>
<gene>
    <name evidence="5" type="ORF">QGM71_06390</name>
</gene>
<dbReference type="SMART" id="SM00354">
    <property type="entry name" value="HTH_LACI"/>
    <property type="match status" value="1"/>
</dbReference>
<evidence type="ECO:0000256" key="2">
    <source>
        <dbReference type="ARBA" id="ARBA00023125"/>
    </source>
</evidence>
<evidence type="ECO:0000313" key="6">
    <source>
        <dbReference type="Proteomes" id="UP001335737"/>
    </source>
</evidence>
<dbReference type="InterPro" id="IPR010982">
    <property type="entry name" value="Lambda_DNA-bd_dom_sf"/>
</dbReference>
<protein>
    <submittedName>
        <fullName evidence="5">LacI family DNA-binding transcriptional regulator</fullName>
    </submittedName>
</protein>
<comment type="caution">
    <text evidence="5">The sequence shown here is derived from an EMBL/GenBank/DDBJ whole genome shotgun (WGS) entry which is preliminary data.</text>
</comment>
<dbReference type="CDD" id="cd01392">
    <property type="entry name" value="HTH_LacI"/>
    <property type="match status" value="1"/>
</dbReference>
<dbReference type="InterPro" id="IPR046335">
    <property type="entry name" value="LacI/GalR-like_sensor"/>
</dbReference>
<dbReference type="SUPFAM" id="SSF53822">
    <property type="entry name" value="Periplasmic binding protein-like I"/>
    <property type="match status" value="1"/>
</dbReference>
<dbReference type="GO" id="GO:0003677">
    <property type="term" value="F:DNA binding"/>
    <property type="evidence" value="ECO:0007669"/>
    <property type="project" value="UniProtKB-KW"/>
</dbReference>
<dbReference type="PROSITE" id="PS50932">
    <property type="entry name" value="HTH_LACI_2"/>
    <property type="match status" value="1"/>
</dbReference>
<dbReference type="EMBL" id="JARZFX010000002">
    <property type="protein sequence ID" value="MEC5423128.1"/>
    <property type="molecule type" value="Genomic_DNA"/>
</dbReference>
<dbReference type="Pfam" id="PF13377">
    <property type="entry name" value="Peripla_BP_3"/>
    <property type="match status" value="1"/>
</dbReference>
<accession>A0ABU6KDC6</accession>
<dbReference type="PANTHER" id="PTHR30146:SF109">
    <property type="entry name" value="HTH-TYPE TRANSCRIPTIONAL REGULATOR GALS"/>
    <property type="match status" value="1"/>
</dbReference>
<feature type="domain" description="HTH lacI-type" evidence="4">
    <location>
        <begin position="4"/>
        <end position="59"/>
    </location>
</feature>
<keyword evidence="1" id="KW-0805">Transcription regulation</keyword>